<dbReference type="InterPro" id="IPR036271">
    <property type="entry name" value="Tet_transcr_reg_TetR-rel_C_sf"/>
</dbReference>
<dbReference type="InterPro" id="IPR039536">
    <property type="entry name" value="TetR_C_Proteobacteria"/>
</dbReference>
<sequence length="212" mass="23219">MISSPPTSNASPCPSPADKRSQILEGAGRVFLESGYEGASMSEIARMAGVSKGTLYNHFASKADLFSAFFRQTSSQMQAALEVLGRNDSPNLRDSLTQAAEGIINVLLQPHALGLYRIIVTEAAHFPKLADIFWHNGFASTLENLSHWFSAAAARGQLNISDPQLAADQFMMLCQTRIVQRRRFMIPVEDDPASITRIATLTAESFLRIYAP</sequence>
<comment type="caution">
    <text evidence="6">The sequence shown here is derived from an EMBL/GenBank/DDBJ whole genome shotgun (WGS) entry which is preliminary data.</text>
</comment>
<dbReference type="InterPro" id="IPR023772">
    <property type="entry name" value="DNA-bd_HTH_TetR-type_CS"/>
</dbReference>
<organism evidence="6 7">
    <name type="scientific">Oecophyllibacter saccharovorans</name>
    <dbReference type="NCBI Taxonomy" id="2558360"/>
    <lineage>
        <taxon>Bacteria</taxon>
        <taxon>Pseudomonadati</taxon>
        <taxon>Pseudomonadota</taxon>
        <taxon>Alphaproteobacteria</taxon>
        <taxon>Acetobacterales</taxon>
        <taxon>Acetobacteraceae</taxon>
        <taxon>Oecophyllibacter</taxon>
    </lineage>
</organism>
<evidence type="ECO:0000313" key="6">
    <source>
        <dbReference type="EMBL" id="TPW36014.1"/>
    </source>
</evidence>
<keyword evidence="3" id="KW-0804">Transcription</keyword>
<dbReference type="FunFam" id="1.10.10.60:FF:000141">
    <property type="entry name" value="TetR family transcriptional regulator"/>
    <property type="match status" value="1"/>
</dbReference>
<dbReference type="RefSeq" id="WP_165600373.1">
    <property type="nucleotide sequence ID" value="NZ_SORZ01000001.1"/>
</dbReference>
<name>A0A506URN8_9PROT</name>
<dbReference type="SUPFAM" id="SSF48498">
    <property type="entry name" value="Tetracyclin repressor-like, C-terminal domain"/>
    <property type="match status" value="1"/>
</dbReference>
<dbReference type="Pfam" id="PF14246">
    <property type="entry name" value="TetR_C_7"/>
    <property type="match status" value="1"/>
</dbReference>
<dbReference type="InterPro" id="IPR009057">
    <property type="entry name" value="Homeodomain-like_sf"/>
</dbReference>
<feature type="DNA-binding region" description="H-T-H motif" evidence="4">
    <location>
        <begin position="40"/>
        <end position="59"/>
    </location>
</feature>
<dbReference type="GO" id="GO:0000976">
    <property type="term" value="F:transcription cis-regulatory region binding"/>
    <property type="evidence" value="ECO:0007669"/>
    <property type="project" value="TreeGrafter"/>
</dbReference>
<keyword evidence="2 4" id="KW-0238">DNA-binding</keyword>
<proteinExistence type="predicted"/>
<dbReference type="PANTHER" id="PTHR30055:SF146">
    <property type="entry name" value="HTH-TYPE TRANSCRIPTIONAL DUAL REGULATOR CECR"/>
    <property type="match status" value="1"/>
</dbReference>
<evidence type="ECO:0000313" key="7">
    <source>
        <dbReference type="Proteomes" id="UP000315037"/>
    </source>
</evidence>
<evidence type="ECO:0000256" key="1">
    <source>
        <dbReference type="ARBA" id="ARBA00023015"/>
    </source>
</evidence>
<keyword evidence="1" id="KW-0805">Transcription regulation</keyword>
<dbReference type="InterPro" id="IPR001647">
    <property type="entry name" value="HTH_TetR"/>
</dbReference>
<reference evidence="6 7" key="1">
    <citation type="submission" date="2019-03" db="EMBL/GenBank/DDBJ databases">
        <title>The complete genome sequence of Neokomagataea sp. Jb2 NBRC113641.</title>
        <authorList>
            <person name="Chua K.-O."/>
            <person name="Chan K.-G."/>
            <person name="See-Too W.-S."/>
        </authorList>
    </citation>
    <scope>NUCLEOTIDE SEQUENCE [LARGE SCALE GENOMIC DNA]</scope>
    <source>
        <strain evidence="6 7">Jb2</strain>
    </source>
</reference>
<accession>A0A506URN8</accession>
<dbReference type="PRINTS" id="PR00455">
    <property type="entry name" value="HTHTETR"/>
</dbReference>
<dbReference type="PANTHER" id="PTHR30055">
    <property type="entry name" value="HTH-TYPE TRANSCRIPTIONAL REGULATOR RUTR"/>
    <property type="match status" value="1"/>
</dbReference>
<dbReference type="GO" id="GO:0003700">
    <property type="term" value="F:DNA-binding transcription factor activity"/>
    <property type="evidence" value="ECO:0007669"/>
    <property type="project" value="TreeGrafter"/>
</dbReference>
<dbReference type="SUPFAM" id="SSF46689">
    <property type="entry name" value="Homeodomain-like"/>
    <property type="match status" value="1"/>
</dbReference>
<dbReference type="Pfam" id="PF00440">
    <property type="entry name" value="TetR_N"/>
    <property type="match status" value="1"/>
</dbReference>
<feature type="domain" description="HTH tetR-type" evidence="5">
    <location>
        <begin position="17"/>
        <end position="77"/>
    </location>
</feature>
<protein>
    <submittedName>
        <fullName evidence="6">TetR/AcrR family transcriptional regulator</fullName>
    </submittedName>
</protein>
<dbReference type="PROSITE" id="PS01081">
    <property type="entry name" value="HTH_TETR_1"/>
    <property type="match status" value="1"/>
</dbReference>
<evidence type="ECO:0000256" key="4">
    <source>
        <dbReference type="PROSITE-ProRule" id="PRU00335"/>
    </source>
</evidence>
<dbReference type="Proteomes" id="UP000315037">
    <property type="component" value="Unassembled WGS sequence"/>
</dbReference>
<evidence type="ECO:0000259" key="5">
    <source>
        <dbReference type="PROSITE" id="PS50977"/>
    </source>
</evidence>
<dbReference type="PROSITE" id="PS50977">
    <property type="entry name" value="HTH_TETR_2"/>
    <property type="match status" value="1"/>
</dbReference>
<evidence type="ECO:0000256" key="3">
    <source>
        <dbReference type="ARBA" id="ARBA00023163"/>
    </source>
</evidence>
<evidence type="ECO:0000256" key="2">
    <source>
        <dbReference type="ARBA" id="ARBA00023125"/>
    </source>
</evidence>
<dbReference type="Gene3D" id="1.10.357.10">
    <property type="entry name" value="Tetracycline Repressor, domain 2"/>
    <property type="match status" value="1"/>
</dbReference>
<dbReference type="AlphaFoldDB" id="A0A506URN8"/>
<dbReference type="InterPro" id="IPR050109">
    <property type="entry name" value="HTH-type_TetR-like_transc_reg"/>
</dbReference>
<dbReference type="EMBL" id="SORZ01000001">
    <property type="protein sequence ID" value="TPW36014.1"/>
    <property type="molecule type" value="Genomic_DNA"/>
</dbReference>
<keyword evidence="7" id="KW-1185">Reference proteome</keyword>
<gene>
    <name evidence="6" type="ORF">E3202_03665</name>
</gene>